<feature type="compositionally biased region" description="Pro residues" evidence="10">
    <location>
        <begin position="1143"/>
        <end position="1156"/>
    </location>
</feature>
<dbReference type="SMART" id="SM00397">
    <property type="entry name" value="t_SNARE"/>
    <property type="match status" value="1"/>
</dbReference>
<dbReference type="GO" id="GO:0000149">
    <property type="term" value="F:SNARE binding"/>
    <property type="evidence" value="ECO:0007669"/>
    <property type="project" value="TreeGrafter"/>
</dbReference>
<evidence type="ECO:0000256" key="11">
    <source>
        <dbReference type="SAM" id="Phobius"/>
    </source>
</evidence>
<evidence type="ECO:0000256" key="6">
    <source>
        <dbReference type="ARBA" id="ARBA00022989"/>
    </source>
</evidence>
<dbReference type="CDD" id="cd15845">
    <property type="entry name" value="SNARE_syntaxin16"/>
    <property type="match status" value="1"/>
</dbReference>
<feature type="compositionally biased region" description="Basic and acidic residues" evidence="10">
    <location>
        <begin position="1198"/>
        <end position="1240"/>
    </location>
</feature>
<keyword evidence="4 11" id="KW-0812">Transmembrane</keyword>
<dbReference type="InterPro" id="IPR010989">
    <property type="entry name" value="SNARE"/>
</dbReference>
<feature type="compositionally biased region" description="Polar residues" evidence="10">
    <location>
        <begin position="989"/>
        <end position="1003"/>
    </location>
</feature>
<dbReference type="GO" id="GO:0031201">
    <property type="term" value="C:SNARE complex"/>
    <property type="evidence" value="ECO:0007669"/>
    <property type="project" value="TreeGrafter"/>
</dbReference>
<dbReference type="GO" id="GO:0048278">
    <property type="term" value="P:vesicle docking"/>
    <property type="evidence" value="ECO:0007669"/>
    <property type="project" value="TreeGrafter"/>
</dbReference>
<evidence type="ECO:0000256" key="1">
    <source>
        <dbReference type="ARBA" id="ARBA00004409"/>
    </source>
</evidence>
<feature type="region of interest" description="Disordered" evidence="10">
    <location>
        <begin position="960"/>
        <end position="1427"/>
    </location>
</feature>
<evidence type="ECO:0000256" key="9">
    <source>
        <dbReference type="ARBA" id="ARBA00023136"/>
    </source>
</evidence>
<feature type="compositionally biased region" description="Polar residues" evidence="10">
    <location>
        <begin position="1167"/>
        <end position="1176"/>
    </location>
</feature>
<keyword evidence="9 11" id="KW-0472">Membrane</keyword>
<dbReference type="SUPFAM" id="SSF101447">
    <property type="entry name" value="Formin homology 2 domain (FH2 domain)"/>
    <property type="match status" value="1"/>
</dbReference>
<feature type="domain" description="T-SNARE coiled-coil homology" evidence="12">
    <location>
        <begin position="261"/>
        <end position="323"/>
    </location>
</feature>
<keyword evidence="5" id="KW-0653">Protein transport</keyword>
<dbReference type="GO" id="GO:0005484">
    <property type="term" value="F:SNAP receptor activity"/>
    <property type="evidence" value="ECO:0007669"/>
    <property type="project" value="InterPro"/>
</dbReference>
<dbReference type="GO" id="GO:0000139">
    <property type="term" value="C:Golgi membrane"/>
    <property type="evidence" value="ECO:0007669"/>
    <property type="project" value="UniProtKB-SubCell"/>
</dbReference>
<keyword evidence="3" id="KW-0813">Transport</keyword>
<comment type="similarity">
    <text evidence="2">Belongs to the syntaxin family.</text>
</comment>
<feature type="compositionally biased region" description="Basic and acidic residues" evidence="10">
    <location>
        <begin position="906"/>
        <end position="928"/>
    </location>
</feature>
<dbReference type="Gene3D" id="1.20.58.70">
    <property type="match status" value="1"/>
</dbReference>
<dbReference type="GO" id="GO:0006906">
    <property type="term" value="P:vesicle fusion"/>
    <property type="evidence" value="ECO:0007669"/>
    <property type="project" value="TreeGrafter"/>
</dbReference>
<dbReference type="GO" id="GO:0006886">
    <property type="term" value="P:intracellular protein transport"/>
    <property type="evidence" value="ECO:0007669"/>
    <property type="project" value="InterPro"/>
</dbReference>
<keyword evidence="7" id="KW-0333">Golgi apparatus</keyword>
<evidence type="ECO:0000256" key="7">
    <source>
        <dbReference type="ARBA" id="ARBA00023034"/>
    </source>
</evidence>
<dbReference type="PROSITE" id="PS00914">
    <property type="entry name" value="SYNTAXIN"/>
    <property type="match status" value="1"/>
</dbReference>
<dbReference type="PANTHER" id="PTHR19957:SF83">
    <property type="entry name" value="SYNTAXIN-16"/>
    <property type="match status" value="1"/>
</dbReference>
<dbReference type="PANTHER" id="PTHR19957">
    <property type="entry name" value="SYNTAXIN"/>
    <property type="match status" value="1"/>
</dbReference>
<feature type="region of interest" description="Disordered" evidence="10">
    <location>
        <begin position="713"/>
        <end position="938"/>
    </location>
</feature>
<evidence type="ECO:0000256" key="4">
    <source>
        <dbReference type="ARBA" id="ARBA00022692"/>
    </source>
</evidence>
<evidence type="ECO:0000256" key="8">
    <source>
        <dbReference type="ARBA" id="ARBA00023054"/>
    </source>
</evidence>
<protein>
    <submittedName>
        <fullName evidence="13">(spotted green pufferfish) hypothetical protein</fullName>
    </submittedName>
</protein>
<organism evidence="13">
    <name type="scientific">Tetraodon nigroviridis</name>
    <name type="common">Spotted green pufferfish</name>
    <name type="synonym">Chelonodon nigroviridis</name>
    <dbReference type="NCBI Taxonomy" id="99883"/>
    <lineage>
        <taxon>Eukaryota</taxon>
        <taxon>Metazoa</taxon>
        <taxon>Chordata</taxon>
        <taxon>Craniata</taxon>
        <taxon>Vertebrata</taxon>
        <taxon>Euteleostomi</taxon>
        <taxon>Actinopterygii</taxon>
        <taxon>Neopterygii</taxon>
        <taxon>Teleostei</taxon>
        <taxon>Neoteleostei</taxon>
        <taxon>Acanthomorphata</taxon>
        <taxon>Eupercaria</taxon>
        <taxon>Tetraodontiformes</taxon>
        <taxon>Tetradontoidea</taxon>
        <taxon>Tetraodontidae</taxon>
        <taxon>Tetraodon</taxon>
    </lineage>
</organism>
<feature type="compositionally biased region" description="Basic and acidic residues" evidence="10">
    <location>
        <begin position="1313"/>
        <end position="1322"/>
    </location>
</feature>
<feature type="compositionally biased region" description="Basic and acidic residues" evidence="10">
    <location>
        <begin position="876"/>
        <end position="892"/>
    </location>
</feature>
<feature type="compositionally biased region" description="Pro residues" evidence="10">
    <location>
        <begin position="1094"/>
        <end position="1103"/>
    </location>
</feature>
<proteinExistence type="inferred from homology"/>
<evidence type="ECO:0000259" key="12">
    <source>
        <dbReference type="PROSITE" id="PS50192"/>
    </source>
</evidence>
<dbReference type="OrthoDB" id="10251371at2759"/>
<comment type="subcellular location">
    <subcellularLocation>
        <location evidence="1">Golgi apparatus membrane</location>
        <topology evidence="1">Single-pass type IV membrane protein</topology>
    </subcellularLocation>
</comment>
<feature type="compositionally biased region" description="Basic and acidic residues" evidence="10">
    <location>
        <begin position="774"/>
        <end position="787"/>
    </location>
</feature>
<dbReference type="InterPro" id="IPR000727">
    <property type="entry name" value="T_SNARE_dom"/>
</dbReference>
<accession>Q4SS45</accession>
<feature type="compositionally biased region" description="Acidic residues" evidence="10">
    <location>
        <begin position="1386"/>
        <end position="1403"/>
    </location>
</feature>
<evidence type="ECO:0000313" key="13">
    <source>
        <dbReference type="EMBL" id="CAF96537.1"/>
    </source>
</evidence>
<dbReference type="KEGG" id="tng:GSTEN00013615G001"/>
<reference evidence="13" key="2">
    <citation type="submission" date="2004-02" db="EMBL/GenBank/DDBJ databases">
        <authorList>
            <consortium name="Genoscope"/>
            <consortium name="Whitehead Institute Centre for Genome Research"/>
        </authorList>
    </citation>
    <scope>NUCLEOTIDE SEQUENCE</scope>
</reference>
<feature type="compositionally biased region" description="Low complexity" evidence="10">
    <location>
        <begin position="713"/>
        <end position="725"/>
    </location>
</feature>
<dbReference type="SUPFAM" id="SSF47661">
    <property type="entry name" value="t-snare proteins"/>
    <property type="match status" value="1"/>
</dbReference>
<feature type="region of interest" description="Disordered" evidence="10">
    <location>
        <begin position="495"/>
        <end position="535"/>
    </location>
</feature>
<dbReference type="Pfam" id="PF05739">
    <property type="entry name" value="SNARE"/>
    <property type="match status" value="1"/>
</dbReference>
<evidence type="ECO:0000256" key="2">
    <source>
        <dbReference type="ARBA" id="ARBA00009063"/>
    </source>
</evidence>
<dbReference type="PROSITE" id="PS50192">
    <property type="entry name" value="T_SNARE"/>
    <property type="match status" value="1"/>
</dbReference>
<evidence type="ECO:0000256" key="10">
    <source>
        <dbReference type="SAM" id="MobiDB-lite"/>
    </source>
</evidence>
<feature type="compositionally biased region" description="Acidic residues" evidence="10">
    <location>
        <begin position="1011"/>
        <end position="1024"/>
    </location>
</feature>
<keyword evidence="6 11" id="KW-1133">Transmembrane helix</keyword>
<feature type="non-terminal residue" evidence="13">
    <location>
        <position position="1"/>
    </location>
</feature>
<gene>
    <name evidence="13" type="ORF">GSTENG00013615001</name>
</gene>
<feature type="transmembrane region" description="Helical" evidence="11">
    <location>
        <begin position="334"/>
        <end position="352"/>
    </location>
</feature>
<reference evidence="13" key="1">
    <citation type="journal article" date="2004" name="Nature">
        <title>Genome duplication in the teleost fish Tetraodon nigroviridis reveals the early vertebrate proto-karyotype.</title>
        <authorList>
            <person name="Jaillon O."/>
            <person name="Aury J.-M."/>
            <person name="Brunet F."/>
            <person name="Petit J.-L."/>
            <person name="Stange-Thomann N."/>
            <person name="Mauceli E."/>
            <person name="Bouneau L."/>
            <person name="Fischer C."/>
            <person name="Ozouf-Costaz C."/>
            <person name="Bernot A."/>
            <person name="Nicaud S."/>
            <person name="Jaffe D."/>
            <person name="Fisher S."/>
            <person name="Lutfalla G."/>
            <person name="Dossat C."/>
            <person name="Segurens B."/>
            <person name="Dasilva C."/>
            <person name="Salanoubat M."/>
            <person name="Levy M."/>
            <person name="Boudet N."/>
            <person name="Castellano S."/>
            <person name="Anthouard V."/>
            <person name="Jubin C."/>
            <person name="Castelli V."/>
            <person name="Katinka M."/>
            <person name="Vacherie B."/>
            <person name="Biemont C."/>
            <person name="Skalli Z."/>
            <person name="Cattolico L."/>
            <person name="Poulain J."/>
            <person name="De Berardinis V."/>
            <person name="Cruaud C."/>
            <person name="Duprat S."/>
            <person name="Brottier P."/>
            <person name="Coutanceau J.-P."/>
            <person name="Gouzy J."/>
            <person name="Parra G."/>
            <person name="Lardier G."/>
            <person name="Chapple C."/>
            <person name="McKernan K.J."/>
            <person name="McEwan P."/>
            <person name="Bosak S."/>
            <person name="Kellis M."/>
            <person name="Volff J.-N."/>
            <person name="Guigo R."/>
            <person name="Zody M.C."/>
            <person name="Mesirov J."/>
            <person name="Lindblad-Toh K."/>
            <person name="Birren B."/>
            <person name="Nusbaum C."/>
            <person name="Kahn D."/>
            <person name="Robinson-Rechavi M."/>
            <person name="Laudet V."/>
            <person name="Schachter V."/>
            <person name="Quetier F."/>
            <person name="Saurin W."/>
            <person name="Scarpelli C."/>
            <person name="Wincker P."/>
            <person name="Lander E.S."/>
            <person name="Weissenbach J."/>
            <person name="Roest Crollius H."/>
        </authorList>
    </citation>
    <scope>NUCLEOTIDE SEQUENCE [LARGE SCALE GENOMIC DNA]</scope>
</reference>
<name>Q4SS45_TETNG</name>
<evidence type="ECO:0000256" key="3">
    <source>
        <dbReference type="ARBA" id="ARBA00022448"/>
    </source>
</evidence>
<feature type="region of interest" description="Disordered" evidence="10">
    <location>
        <begin position="548"/>
        <end position="603"/>
    </location>
</feature>
<dbReference type="InterPro" id="IPR006012">
    <property type="entry name" value="Syntaxin/epimorphin_CS"/>
</dbReference>
<evidence type="ECO:0000256" key="5">
    <source>
        <dbReference type="ARBA" id="ARBA00022927"/>
    </source>
</evidence>
<keyword evidence="8" id="KW-0175">Coiled coil</keyword>
<feature type="compositionally biased region" description="Basic and acidic residues" evidence="10">
    <location>
        <begin position="726"/>
        <end position="744"/>
    </location>
</feature>
<feature type="compositionally biased region" description="Polar residues" evidence="10">
    <location>
        <begin position="578"/>
        <end position="603"/>
    </location>
</feature>
<comment type="caution">
    <text evidence="13">The sequence shown here is derived from an EMBL/GenBank/DDBJ whole genome shotgun (WGS) entry which is preliminary data.</text>
</comment>
<dbReference type="EMBL" id="CAAE01014479">
    <property type="protein sequence ID" value="CAF96537.1"/>
    <property type="molecule type" value="Genomic_DNA"/>
</dbReference>
<sequence>MATRRLTDAFLLMRNNAIQNRQILAEQVSTYEPRLSTRSNAAVSVFCVLKLADDRMALVSGISLDPEAAIGVTKKLPPKWIEGVDEIQYEITRVRQKMKELASLHDKHMNRPTLDDSSEEEHAIEITTQEITQMFHRCQRAVTALQSRCGHCTEQEERLLRNVVSSLAQSLQDLSITFRHTQSSYLKREALSPESVFHTRVSRLFVGVLSCHGFFFPGMKNREERSKHFFDSGPLMDEDDDLAVYEKGFTDDQLMLVEQNTVMVEEREREIRQIVQSISDLNEIFRDLAGMVVEQGTVLDRIDFNVEQACVKTEDGLKQLQKAEQYQKKNRKMLVILILFVIVIVLIIILYHDRHQAARNPLYYSERQEQRREPSYWTLPGSRVASQDYALWMEPEPVGLSSSHFPFTLDRQPQHHRDVGAYQPLEDREWPQRASREYERGIPREGWPRRWDTCNPARYGREVSTKRNNSSYRELEAWAARYSHSLQRRRRIEAELRGASQGPAESSGAPERDARGGTTTLQRGSHPGLCEGAGGRQAHALQAALADTGLPPRDKSCSQRRILSHPPGYIAPPPYDTPQKSSSVSQQGDTSWEQEGKTQTYWSQPLLKKQDTAADGRMRKTERFTKADASQHHFCSHYSKPGADSLPGSSAGYVPRPCVESEGLLSPVLPPLPNKDPSSKIIEGRKFRLNKKAGGVTIFCLVSRMADATEVPARPVGAEGGAAPEGLREPDSGRKLADEVDYRGPESQSGASDTGDGHAHREAASGSGTQEPETGVKGEEERAKDADAAGMQSGKPTWVRYPLWREPSFPVRSEHVGSPLKAEGGEGESGCNRSLSAEVQCGVGTEEEEGEAEGAGGPPSADATRVVVKMEQIPPPKKEHVHYLDAAPHSEEGQNTARNTKLEPPNAEKPDKEPDRDVPDRVEPEPRTIPDPCWSSAGLHREALAVRSERILGIPLKESVAEQKTEADPSFAAQVSDGEPLEEDKTEQELWQNQPDLEPSTFSPVEAKDQLDDEGGEESAEPEEEKSRPAHPETQTEASGGSDDGETRADSDENADEQSERGSSIVEDGSASPLLRPSTGSWPPPSQDGQSPDVLPPPLPPTSIPASIPENPGSECTDLDPAAPITAAANVSPAPTPSQHLASPPPPPPPPPPPQDPQSTPSHDSENQSQPASSLLDQDEDDETSRLTNTEMSEEFEDVCKDETEEAVSRQRGEVGEHAQADGRRETNLVNEQQDKKDEVLVDSGVEETETPTEVSQALIQEEENPGSAGTQEEDTELTEELEEPNTRPACLQPAGTNTNDMEPPKEAQAGLSEEKSGEDRISPPPDTDDASVIEGTNLPTSSSPPLPPEGSQSVASDRALSQEPQYPKSLWDAVNRIRKHTAPDSENEEEELAEVWDPENVGEDSGRTRGAQDTVAETEEVLVHER</sequence>
<dbReference type="InterPro" id="IPR045242">
    <property type="entry name" value="Syntaxin"/>
</dbReference>
<feature type="compositionally biased region" description="Acidic residues" evidence="10">
    <location>
        <begin position="1272"/>
        <end position="1284"/>
    </location>
</feature>